<accession>A0AAD3X5W2</accession>
<reference evidence="1 2" key="1">
    <citation type="submission" date="2019-09" db="EMBL/GenBank/DDBJ databases">
        <title>Whole genome sequencing of Microbacterium maritypicum.</title>
        <authorList>
            <person name="Lenchi N."/>
        </authorList>
    </citation>
    <scope>NUCLEOTIDE SEQUENCE [LARGE SCALE GENOMIC DNA]</scope>
    <source>
        <strain evidence="1 2">DSM 12512</strain>
    </source>
</reference>
<comment type="caution">
    <text evidence="1">The sequence shown here is derived from an EMBL/GenBank/DDBJ whole genome shotgun (WGS) entry which is preliminary data.</text>
</comment>
<protein>
    <submittedName>
        <fullName evidence="1">Uncharacterized protein</fullName>
    </submittedName>
</protein>
<name>A0AAD3X5W2_MICMQ</name>
<evidence type="ECO:0000313" key="2">
    <source>
        <dbReference type="Proteomes" id="UP000436027"/>
    </source>
</evidence>
<dbReference type="RefSeq" id="WP_151486485.1">
    <property type="nucleotide sequence ID" value="NZ_BAAAIN010000002.1"/>
</dbReference>
<gene>
    <name evidence="1" type="ORF">F6W70_09660</name>
</gene>
<organism evidence="1 2">
    <name type="scientific">Microbacterium maritypicum</name>
    <name type="common">Microbacterium liquefaciens</name>
    <dbReference type="NCBI Taxonomy" id="33918"/>
    <lineage>
        <taxon>Bacteria</taxon>
        <taxon>Bacillati</taxon>
        <taxon>Actinomycetota</taxon>
        <taxon>Actinomycetes</taxon>
        <taxon>Micrococcales</taxon>
        <taxon>Microbacteriaceae</taxon>
        <taxon>Microbacterium</taxon>
    </lineage>
</organism>
<dbReference type="AlphaFoldDB" id="A0AAD3X5W2"/>
<proteinExistence type="predicted"/>
<dbReference type="Proteomes" id="UP000436027">
    <property type="component" value="Unassembled WGS sequence"/>
</dbReference>
<sequence length="73" mass="8476">MTSEEENEEIQRLVEEYKKEQTQDLLRDLRRIGWRARAIIRVLGNRGVDAGVLETMETHLDIGGEAIRPLIED</sequence>
<dbReference type="EMBL" id="WAAQ01000001">
    <property type="protein sequence ID" value="KAB1887622.1"/>
    <property type="molecule type" value="Genomic_DNA"/>
</dbReference>
<evidence type="ECO:0000313" key="1">
    <source>
        <dbReference type="EMBL" id="KAB1887622.1"/>
    </source>
</evidence>